<dbReference type="Proteomes" id="UP000274131">
    <property type="component" value="Unassembled WGS sequence"/>
</dbReference>
<dbReference type="AlphaFoldDB" id="A0A0N4USQ1"/>
<sequence length="122" mass="13274">MVKPERCLRINNTATVDCLPNVLPKDGFLDGSEVINCNLVIVAPVDSEKFGDLTEDCVVSADVKFDELDVTTEASMLLVVAEVFASGFTLVPLSIDANSGRLQKSVLQQQIRVFFTFLHSPG</sequence>
<reference evidence="1 2" key="2">
    <citation type="submission" date="2018-10" db="EMBL/GenBank/DDBJ databases">
        <authorList>
            <consortium name="Pathogen Informatics"/>
        </authorList>
    </citation>
    <scope>NUCLEOTIDE SEQUENCE [LARGE SCALE GENOMIC DNA]</scope>
</reference>
<protein>
    <submittedName>
        <fullName evidence="3">ZP domain-containing protein</fullName>
    </submittedName>
</protein>
<proteinExistence type="predicted"/>
<gene>
    <name evidence="1" type="ORF">EVEC_LOCUS116</name>
</gene>
<accession>A0A0N4USQ1</accession>
<name>A0A0N4USQ1_ENTVE</name>
<dbReference type="WBParaSite" id="EVEC_0000017201-mRNA-1">
    <property type="protein sequence ID" value="EVEC_0000017201-mRNA-1"/>
    <property type="gene ID" value="EVEC_0000017201"/>
</dbReference>
<keyword evidence="2" id="KW-1185">Reference proteome</keyword>
<evidence type="ECO:0000313" key="2">
    <source>
        <dbReference type="Proteomes" id="UP000274131"/>
    </source>
</evidence>
<evidence type="ECO:0000313" key="1">
    <source>
        <dbReference type="EMBL" id="VDD84973.1"/>
    </source>
</evidence>
<reference evidence="3" key="1">
    <citation type="submission" date="2017-02" db="UniProtKB">
        <authorList>
            <consortium name="WormBaseParasite"/>
        </authorList>
    </citation>
    <scope>IDENTIFICATION</scope>
</reference>
<evidence type="ECO:0000313" key="3">
    <source>
        <dbReference type="WBParaSite" id="EVEC_0000017201-mRNA-1"/>
    </source>
</evidence>
<organism evidence="3">
    <name type="scientific">Enterobius vermicularis</name>
    <name type="common">Human pinworm</name>
    <dbReference type="NCBI Taxonomy" id="51028"/>
    <lineage>
        <taxon>Eukaryota</taxon>
        <taxon>Metazoa</taxon>
        <taxon>Ecdysozoa</taxon>
        <taxon>Nematoda</taxon>
        <taxon>Chromadorea</taxon>
        <taxon>Rhabditida</taxon>
        <taxon>Spirurina</taxon>
        <taxon>Oxyuridomorpha</taxon>
        <taxon>Oxyuroidea</taxon>
        <taxon>Oxyuridae</taxon>
        <taxon>Enterobius</taxon>
    </lineage>
</organism>
<dbReference type="EMBL" id="UXUI01000065">
    <property type="protein sequence ID" value="VDD84973.1"/>
    <property type="molecule type" value="Genomic_DNA"/>
</dbReference>